<evidence type="ECO:0000313" key="2">
    <source>
        <dbReference type="Proteomes" id="UP001285855"/>
    </source>
</evidence>
<accession>A0ABU5EMA9</accession>
<keyword evidence="2" id="KW-1185">Reference proteome</keyword>
<comment type="caution">
    <text evidence="1">The sequence shown here is derived from an EMBL/GenBank/DDBJ whole genome shotgun (WGS) entry which is preliminary data.</text>
</comment>
<dbReference type="RefSeq" id="WP_320555913.1">
    <property type="nucleotide sequence ID" value="NZ_JAXDAE010000008.1"/>
</dbReference>
<organism evidence="1 2">
    <name type="scientific">Winogradskyella aquimaris</name>
    <dbReference type="NCBI Taxonomy" id="864074"/>
    <lineage>
        <taxon>Bacteria</taxon>
        <taxon>Pseudomonadati</taxon>
        <taxon>Bacteroidota</taxon>
        <taxon>Flavobacteriia</taxon>
        <taxon>Flavobacteriales</taxon>
        <taxon>Flavobacteriaceae</taxon>
        <taxon>Winogradskyella</taxon>
    </lineage>
</organism>
<dbReference type="EMBL" id="JAXDAE010000008">
    <property type="protein sequence ID" value="MDY2587559.1"/>
    <property type="molecule type" value="Genomic_DNA"/>
</dbReference>
<protein>
    <submittedName>
        <fullName evidence="1">Uncharacterized protein</fullName>
    </submittedName>
</protein>
<proteinExistence type="predicted"/>
<reference evidence="1 2" key="1">
    <citation type="submission" date="2023-11" db="EMBL/GenBank/DDBJ databases">
        <title>Winogradskyella pelagius sp. nov., isolated from coastal sediment.</title>
        <authorList>
            <person name="Li F."/>
        </authorList>
    </citation>
    <scope>NUCLEOTIDE SEQUENCE [LARGE SCALE GENOMIC DNA]</scope>
    <source>
        <strain evidence="1 2">KCTC 23502</strain>
    </source>
</reference>
<name>A0ABU5EMA9_9FLAO</name>
<evidence type="ECO:0000313" key="1">
    <source>
        <dbReference type="EMBL" id="MDY2587559.1"/>
    </source>
</evidence>
<sequence length="203" mass="22908">MRSKLHFGFLIILLILLGKFVDNSAIPNQQIIIQFSDANISEIERAHIAEGIQLRLQNIGAENLHVDQDKKGNLIIAYYSYTNAAQIQKLLSQHDDVNYSLGINNHSKGNSEKDILRDYKLNVSDIQKNNGNDDWGFDGIQIVEYAQKGDRLNSLKKDFPNYHYQSEITNNLVKVALIIHSGPLCLEDKLTHTIPEVRAGPSV</sequence>
<gene>
    <name evidence="1" type="ORF">SNF14_09430</name>
</gene>
<dbReference type="Proteomes" id="UP001285855">
    <property type="component" value="Unassembled WGS sequence"/>
</dbReference>